<dbReference type="STRING" id="1088818.A0A2I0ABX9"/>
<keyword evidence="3 5" id="KW-0195">Cyclin</keyword>
<comment type="similarity">
    <text evidence="1">Belongs to the cyclin family. Cyclin AB subfamily.</text>
</comment>
<dbReference type="InterPro" id="IPR039361">
    <property type="entry name" value="Cyclin"/>
</dbReference>
<feature type="domain" description="Cyclin-like" evidence="7">
    <location>
        <begin position="297"/>
        <end position="379"/>
    </location>
</feature>
<dbReference type="AlphaFoldDB" id="A0A2I0ABX9"/>
<feature type="domain" description="Cyclin-like" evidence="7">
    <location>
        <begin position="200"/>
        <end position="284"/>
    </location>
</feature>
<dbReference type="GO" id="GO:0051301">
    <property type="term" value="P:cell division"/>
    <property type="evidence" value="ECO:0007669"/>
    <property type="project" value="UniProtKB-KW"/>
</dbReference>
<evidence type="ECO:0000256" key="5">
    <source>
        <dbReference type="RuleBase" id="RU000383"/>
    </source>
</evidence>
<dbReference type="GO" id="GO:0010332">
    <property type="term" value="P:response to gamma radiation"/>
    <property type="evidence" value="ECO:0007669"/>
    <property type="project" value="UniProtKB-ARBA"/>
</dbReference>
<dbReference type="PIRSF" id="PIRSF001771">
    <property type="entry name" value="Cyclin_A_B_D_E"/>
    <property type="match status" value="1"/>
</dbReference>
<dbReference type="InterPro" id="IPR013763">
    <property type="entry name" value="Cyclin-like_dom"/>
</dbReference>
<dbReference type="GO" id="GO:0044772">
    <property type="term" value="P:mitotic cell cycle phase transition"/>
    <property type="evidence" value="ECO:0007669"/>
    <property type="project" value="InterPro"/>
</dbReference>
<name>A0A2I0ABX9_9ASPA</name>
<evidence type="ECO:0000259" key="7">
    <source>
        <dbReference type="SMART" id="SM00385"/>
    </source>
</evidence>
<dbReference type="SMART" id="SM00385">
    <property type="entry name" value="CYCLIN"/>
    <property type="match status" value="2"/>
</dbReference>
<dbReference type="OrthoDB" id="5590282at2759"/>
<evidence type="ECO:0000259" key="8">
    <source>
        <dbReference type="SMART" id="SM01332"/>
    </source>
</evidence>
<dbReference type="InterPro" id="IPR046965">
    <property type="entry name" value="Cyclin_A/B-like"/>
</dbReference>
<dbReference type="PANTHER" id="PTHR10177">
    <property type="entry name" value="CYCLINS"/>
    <property type="match status" value="1"/>
</dbReference>
<dbReference type="InterPro" id="IPR006671">
    <property type="entry name" value="Cyclin_N"/>
</dbReference>
<reference evidence="9 10" key="1">
    <citation type="journal article" date="2017" name="Nature">
        <title>The Apostasia genome and the evolution of orchids.</title>
        <authorList>
            <person name="Zhang G.Q."/>
            <person name="Liu K.W."/>
            <person name="Li Z."/>
            <person name="Lohaus R."/>
            <person name="Hsiao Y.Y."/>
            <person name="Niu S.C."/>
            <person name="Wang J.Y."/>
            <person name="Lin Y.C."/>
            <person name="Xu Q."/>
            <person name="Chen L.J."/>
            <person name="Yoshida K."/>
            <person name="Fujiwara S."/>
            <person name="Wang Z.W."/>
            <person name="Zhang Y.Q."/>
            <person name="Mitsuda N."/>
            <person name="Wang M."/>
            <person name="Liu G.H."/>
            <person name="Pecoraro L."/>
            <person name="Huang H.X."/>
            <person name="Xiao X.J."/>
            <person name="Lin M."/>
            <person name="Wu X.Y."/>
            <person name="Wu W.L."/>
            <person name="Chen Y.Y."/>
            <person name="Chang S.B."/>
            <person name="Sakamoto S."/>
            <person name="Ohme-Takagi M."/>
            <person name="Yagi M."/>
            <person name="Zeng S.J."/>
            <person name="Shen C.Y."/>
            <person name="Yeh C.M."/>
            <person name="Luo Y.B."/>
            <person name="Tsai W.C."/>
            <person name="Van de Peer Y."/>
            <person name="Liu Z.J."/>
        </authorList>
    </citation>
    <scope>NUCLEOTIDE SEQUENCE [LARGE SCALE GENOMIC DNA]</scope>
    <source>
        <strain evidence="10">cv. Shenzhen</strain>
        <tissue evidence="9">Stem</tissue>
    </source>
</reference>
<dbReference type="Gene3D" id="1.10.472.10">
    <property type="entry name" value="Cyclin-like"/>
    <property type="match status" value="2"/>
</dbReference>
<feature type="region of interest" description="Disordered" evidence="6">
    <location>
        <begin position="1"/>
        <end position="27"/>
    </location>
</feature>
<evidence type="ECO:0000313" key="10">
    <source>
        <dbReference type="Proteomes" id="UP000236161"/>
    </source>
</evidence>
<dbReference type="CDD" id="cd20567">
    <property type="entry name" value="CYCLIN_AtCycB-like_rpt1"/>
    <property type="match status" value="1"/>
</dbReference>
<dbReference type="FunFam" id="1.10.472.10:FF:000032">
    <property type="entry name" value="G2/mitotic-specific cyclin-1"/>
    <property type="match status" value="1"/>
</dbReference>
<proteinExistence type="inferred from homology"/>
<protein>
    <submittedName>
        <fullName evidence="9">Cyclin-B1-1</fullName>
    </submittedName>
</protein>
<evidence type="ECO:0000256" key="6">
    <source>
        <dbReference type="SAM" id="MobiDB-lite"/>
    </source>
</evidence>
<evidence type="ECO:0000256" key="4">
    <source>
        <dbReference type="ARBA" id="ARBA00023306"/>
    </source>
</evidence>
<dbReference type="EMBL" id="KZ452001">
    <property type="protein sequence ID" value="PKA53047.1"/>
    <property type="molecule type" value="Genomic_DNA"/>
</dbReference>
<evidence type="ECO:0000313" key="9">
    <source>
        <dbReference type="EMBL" id="PKA53047.1"/>
    </source>
</evidence>
<gene>
    <name evidence="9" type="primary">CYCB1-1</name>
    <name evidence="9" type="ORF">AXF42_Ash002028</name>
</gene>
<dbReference type="PROSITE" id="PS00292">
    <property type="entry name" value="CYCLINS"/>
    <property type="match status" value="1"/>
</dbReference>
<keyword evidence="10" id="KW-1185">Reference proteome</keyword>
<dbReference type="SUPFAM" id="SSF47954">
    <property type="entry name" value="Cyclin-like"/>
    <property type="match status" value="2"/>
</dbReference>
<dbReference type="Pfam" id="PF00134">
    <property type="entry name" value="Cyclin_N"/>
    <property type="match status" value="1"/>
</dbReference>
<dbReference type="Pfam" id="PF02984">
    <property type="entry name" value="Cyclin_C"/>
    <property type="match status" value="1"/>
</dbReference>
<dbReference type="SMART" id="SM01332">
    <property type="entry name" value="Cyclin_C"/>
    <property type="match status" value="1"/>
</dbReference>
<dbReference type="Proteomes" id="UP000236161">
    <property type="component" value="Unassembled WGS sequence"/>
</dbReference>
<keyword evidence="2" id="KW-0132">Cell division</keyword>
<keyword evidence="4" id="KW-0131">Cell cycle</keyword>
<accession>A0A2I0ABX9</accession>
<evidence type="ECO:0000256" key="3">
    <source>
        <dbReference type="ARBA" id="ARBA00023127"/>
    </source>
</evidence>
<evidence type="ECO:0000256" key="1">
    <source>
        <dbReference type="ARBA" id="ARBA00006955"/>
    </source>
</evidence>
<feature type="domain" description="Cyclin C-terminal" evidence="8">
    <location>
        <begin position="293"/>
        <end position="410"/>
    </location>
</feature>
<evidence type="ECO:0000256" key="2">
    <source>
        <dbReference type="ARBA" id="ARBA00022618"/>
    </source>
</evidence>
<organism evidence="9 10">
    <name type="scientific">Apostasia shenzhenica</name>
    <dbReference type="NCBI Taxonomy" id="1088818"/>
    <lineage>
        <taxon>Eukaryota</taxon>
        <taxon>Viridiplantae</taxon>
        <taxon>Streptophyta</taxon>
        <taxon>Embryophyta</taxon>
        <taxon>Tracheophyta</taxon>
        <taxon>Spermatophyta</taxon>
        <taxon>Magnoliopsida</taxon>
        <taxon>Liliopsida</taxon>
        <taxon>Asparagales</taxon>
        <taxon>Orchidaceae</taxon>
        <taxon>Apostasioideae</taxon>
        <taxon>Apostasia</taxon>
    </lineage>
</organism>
<dbReference type="InterPro" id="IPR048258">
    <property type="entry name" value="Cyclins_cyclin-box"/>
</dbReference>
<dbReference type="InterPro" id="IPR004367">
    <property type="entry name" value="Cyclin_C-dom"/>
</dbReference>
<dbReference type="InterPro" id="IPR036915">
    <property type="entry name" value="Cyclin-like_sf"/>
</dbReference>
<dbReference type="GO" id="GO:0016538">
    <property type="term" value="F:cyclin-dependent protein serine/threonine kinase regulator activity"/>
    <property type="evidence" value="ECO:0007669"/>
    <property type="project" value="InterPro"/>
</dbReference>
<sequence length="418" mass="47376">MAARNQAPVHHQQQRGVPLPTAKQKEAAGVDIRNRKALEDIGNLNNLRIADGKQITRPITRCFGAQLLANAQAAGNKKHVVIPAAEAVKKKAMVRRSKPIEVITISPDTKERAKQEKRCSSASASKKKANSLSSVLTARSKIACGIRDIDAEDEENELAMAEYVEDLYKFYKQNEDSCCARDYMISQTEINPKMRSILVDWLIEVHHKFELMPETLYLTVFIIDRYLSVESVLRKELQLVGVGAMLIACKYEEIWAPEVNDFICIADRAYTREQILKMEKLILNKLDWSLTYPTSYVFILRFLKAANSDKEMENMAFFFAELALMHYAMMVYRPSMVAAAAVYAARCTLRKTPLWNKTLEYHTGFSESQLNGCVKLMVSTHSSLPESKLTVIYRKYSKEEKGGVALKSPATKFLEDLK</sequence>